<dbReference type="RefSeq" id="XP_022838355.1">
    <property type="nucleotide sequence ID" value="XM_022985484.1"/>
</dbReference>
<dbReference type="GeneID" id="9834768"/>
<comment type="caution">
    <text evidence="1">The sequence shown here is derived from an EMBL/GenBank/DDBJ whole genome shotgun (WGS) entry which is preliminary data.</text>
</comment>
<reference evidence="2" key="1">
    <citation type="journal article" date="2006" name="Proc. Natl. Acad. Sci. U.S.A.">
        <title>Genome analysis of the smallest free-living eukaryote Ostreococcus tauri unveils many unique features.</title>
        <authorList>
            <person name="Derelle E."/>
            <person name="Ferraz C."/>
            <person name="Rombauts S."/>
            <person name="Rouze P."/>
            <person name="Worden A.Z."/>
            <person name="Robbens S."/>
            <person name="Partensky F."/>
            <person name="Degroeve S."/>
            <person name="Echeynie S."/>
            <person name="Cooke R."/>
            <person name="Saeys Y."/>
            <person name="Wuyts J."/>
            <person name="Jabbari K."/>
            <person name="Bowler C."/>
            <person name="Panaud O."/>
            <person name="Piegu B."/>
            <person name="Ball S.G."/>
            <person name="Ral J.-P."/>
            <person name="Bouget F.-Y."/>
            <person name="Piganeau G."/>
            <person name="De Baets B."/>
            <person name="Picard A."/>
            <person name="Delseny M."/>
            <person name="Demaille J."/>
            <person name="Van de Peer Y."/>
            <person name="Moreau H."/>
        </authorList>
    </citation>
    <scope>NUCLEOTIDE SEQUENCE [LARGE SCALE GENOMIC DNA]</scope>
    <source>
        <strain evidence="2">OTTH 0595 / CCAP 157/2 / RCC745</strain>
    </source>
</reference>
<dbReference type="PANTHER" id="PTHR36354">
    <property type="entry name" value="IMPORT INNER MEMBRANE TRANSLOCASE SUBUNIT"/>
    <property type="match status" value="1"/>
</dbReference>
<protein>
    <submittedName>
        <fullName evidence="1">Unnamed product</fullName>
    </submittedName>
</protein>
<sequence>MENARRRLVSVAASRARHAEPMRRLDFFESSTAHRAFASSSASSSDAGADSRARMSSMMEFASKPTATVRGKAREAREAVSRWRAEASARARESSERVIGKRATEFLWTASTLNPVVVKRAIEQRAVSAVATHWRAVEAFSAVACGTAMWRGARAFKKDVMGVPCDSVLFDVAYGDGSMLGGSLLLAGAGAYALRQRWKLDIDHCVTMAMKRLDGHSGVRELLGGPVTASAARVVVTSGGGLALFKRTTSRFFGAVTLPVSVDSKWAHVVFELRGTRKRGVVSFGARKWGGEYALPILSLELDSRNGETYRLFLEGGSSEFEASVLPSLRAPLEATTINEEFKRTKTLADERAAATAAALVAERRAASSPKPLDEGGGMYAHERVMDAFGKTMHFLRTSVARYAKASKN</sequence>
<organism evidence="1 2">
    <name type="scientific">Ostreococcus tauri</name>
    <name type="common">Marine green alga</name>
    <dbReference type="NCBI Taxonomy" id="70448"/>
    <lineage>
        <taxon>Eukaryota</taxon>
        <taxon>Viridiplantae</taxon>
        <taxon>Chlorophyta</taxon>
        <taxon>Mamiellophyceae</taxon>
        <taxon>Mamiellales</taxon>
        <taxon>Bathycoccaceae</taxon>
        <taxon>Ostreococcus</taxon>
    </lineage>
</organism>
<gene>
    <name evidence="1" type="ORF">OT_ostta01g05860</name>
</gene>
<name>A0A090LYK6_OSTTA</name>
<dbReference type="KEGG" id="ota:OT_ostta01g05860"/>
<keyword evidence="2" id="KW-1185">Reference proteome</keyword>
<dbReference type="InParanoid" id="A0A090LYK6"/>
<dbReference type="OrthoDB" id="2016421at2759"/>
<dbReference type="PANTHER" id="PTHR36354:SF2">
    <property type="entry name" value="IMPORT INNER MEMBRANE TRANSLOCASE SUBUNIT"/>
    <property type="match status" value="1"/>
</dbReference>
<reference evidence="1 2" key="2">
    <citation type="journal article" date="2014" name="BMC Genomics">
        <title>An improved genome of the model marine alga Ostreococcus tauri unfolds by assessing Illumina de novo assemblies.</title>
        <authorList>
            <person name="Blanc-Mathieu R."/>
            <person name="Verhelst B."/>
            <person name="Derelle E."/>
            <person name="Rombauts S."/>
            <person name="Bouget F.Y."/>
            <person name="Carre I."/>
            <person name="Chateau A."/>
            <person name="Eyre-Walker A."/>
            <person name="Grimsley N."/>
            <person name="Moreau H."/>
            <person name="Piegu B."/>
            <person name="Rivals E."/>
            <person name="Schackwitz W."/>
            <person name="Van de Peer Y."/>
            <person name="Piganeau G."/>
        </authorList>
    </citation>
    <scope>NUCLEOTIDE SEQUENCE [LARGE SCALE GENOMIC DNA]</scope>
    <source>
        <strain evidence="2">OTTH 0595 / CCAP 157/2 / RCC745</strain>
    </source>
</reference>
<accession>A0A090LYK6</accession>
<evidence type="ECO:0000313" key="2">
    <source>
        <dbReference type="Proteomes" id="UP000009170"/>
    </source>
</evidence>
<dbReference type="AlphaFoldDB" id="A0A090LYK6"/>
<evidence type="ECO:0000313" key="1">
    <source>
        <dbReference type="EMBL" id="CEF96881.1"/>
    </source>
</evidence>
<proteinExistence type="predicted"/>
<dbReference type="Proteomes" id="UP000009170">
    <property type="component" value="Unassembled WGS sequence"/>
</dbReference>
<dbReference type="EMBL" id="CAID01000001">
    <property type="protein sequence ID" value="CEF96881.1"/>
    <property type="molecule type" value="Genomic_DNA"/>
</dbReference>